<feature type="region of interest" description="Disordered" evidence="1">
    <location>
        <begin position="57"/>
        <end position="77"/>
    </location>
</feature>
<evidence type="ECO:0000313" key="2">
    <source>
        <dbReference type="EMBL" id="GJM96652.1"/>
    </source>
</evidence>
<evidence type="ECO:0000313" key="3">
    <source>
        <dbReference type="Proteomes" id="UP001054889"/>
    </source>
</evidence>
<sequence length="101" mass="10934">MASPNCPNAWSSPGRIASAPSFPQRSLLTALFPGELKECLLTVVQFDFAITTHAAAAGRLRSREGKDRESGNGERTCSSTLVHNQKCKRHPHSPRLCPCAC</sequence>
<evidence type="ECO:0000256" key="1">
    <source>
        <dbReference type="SAM" id="MobiDB-lite"/>
    </source>
</evidence>
<gene>
    <name evidence="2" type="primary">ga13513</name>
    <name evidence="2" type="ORF">PR202_ga13513</name>
</gene>
<feature type="compositionally biased region" description="Basic and acidic residues" evidence="1">
    <location>
        <begin position="61"/>
        <end position="72"/>
    </location>
</feature>
<dbReference type="EMBL" id="BQKI01000006">
    <property type="protein sequence ID" value="GJM96652.1"/>
    <property type="molecule type" value="Genomic_DNA"/>
</dbReference>
<proteinExistence type="predicted"/>
<accession>A0AAV5CE78</accession>
<keyword evidence="3" id="KW-1185">Reference proteome</keyword>
<protein>
    <submittedName>
        <fullName evidence="2">Uncharacterized protein</fullName>
    </submittedName>
</protein>
<name>A0AAV5CE78_ELECO</name>
<organism evidence="2 3">
    <name type="scientific">Eleusine coracana subsp. coracana</name>
    <dbReference type="NCBI Taxonomy" id="191504"/>
    <lineage>
        <taxon>Eukaryota</taxon>
        <taxon>Viridiplantae</taxon>
        <taxon>Streptophyta</taxon>
        <taxon>Embryophyta</taxon>
        <taxon>Tracheophyta</taxon>
        <taxon>Spermatophyta</taxon>
        <taxon>Magnoliopsida</taxon>
        <taxon>Liliopsida</taxon>
        <taxon>Poales</taxon>
        <taxon>Poaceae</taxon>
        <taxon>PACMAD clade</taxon>
        <taxon>Chloridoideae</taxon>
        <taxon>Cynodonteae</taxon>
        <taxon>Eleusininae</taxon>
        <taxon>Eleusine</taxon>
    </lineage>
</organism>
<comment type="caution">
    <text evidence="2">The sequence shown here is derived from an EMBL/GenBank/DDBJ whole genome shotgun (WGS) entry which is preliminary data.</text>
</comment>
<dbReference type="AlphaFoldDB" id="A0AAV5CE78"/>
<reference evidence="2" key="2">
    <citation type="submission" date="2021-12" db="EMBL/GenBank/DDBJ databases">
        <title>Resequencing data analysis of finger millet.</title>
        <authorList>
            <person name="Hatakeyama M."/>
            <person name="Aluri S."/>
            <person name="Balachadran M.T."/>
            <person name="Sivarajan S.R."/>
            <person name="Poveda L."/>
            <person name="Shimizu-Inatsugi R."/>
            <person name="Schlapbach R."/>
            <person name="Sreeman S.M."/>
            <person name="Shimizu K.K."/>
        </authorList>
    </citation>
    <scope>NUCLEOTIDE SEQUENCE</scope>
</reference>
<dbReference type="Proteomes" id="UP001054889">
    <property type="component" value="Unassembled WGS sequence"/>
</dbReference>
<reference evidence="2" key="1">
    <citation type="journal article" date="2018" name="DNA Res.">
        <title>Multiple hybrid de novo genome assembly of finger millet, an orphan allotetraploid crop.</title>
        <authorList>
            <person name="Hatakeyama M."/>
            <person name="Aluri S."/>
            <person name="Balachadran M.T."/>
            <person name="Sivarajan S.R."/>
            <person name="Patrignani A."/>
            <person name="Gruter S."/>
            <person name="Poveda L."/>
            <person name="Shimizu-Inatsugi R."/>
            <person name="Baeten J."/>
            <person name="Francoijs K.J."/>
            <person name="Nataraja K.N."/>
            <person name="Reddy Y.A.N."/>
            <person name="Phadnis S."/>
            <person name="Ravikumar R.L."/>
            <person name="Schlapbach R."/>
            <person name="Sreeman S.M."/>
            <person name="Shimizu K.K."/>
        </authorList>
    </citation>
    <scope>NUCLEOTIDE SEQUENCE</scope>
</reference>